<accession>A0A0U1B1Y4</accession>
<reference evidence="1 2" key="1">
    <citation type="submission" date="2015-03" db="EMBL/GenBank/DDBJ databases">
        <authorList>
            <person name="Murphy D."/>
        </authorList>
    </citation>
    <scope>NUCLEOTIDE SEQUENCE [LARGE SCALE GENOMIC DNA]</scope>
    <source>
        <strain evidence="1 2">PAP088</strain>
    </source>
</reference>
<name>A0A0U1B1Y4_9MYCO</name>
<sequence>MHDDGIDPVDHARTFRPHAGESLKDRVAWPGLAFIALGVLSVVLGLAAAAYMFYGWTLVAGIAALAFFFLGWLWMHVERRRVRRMEAEWHQEHSVPRHD</sequence>
<proteinExistence type="predicted"/>
<evidence type="ECO:0000313" key="2">
    <source>
        <dbReference type="Proteomes" id="UP000045782"/>
    </source>
</evidence>
<evidence type="ECO:0000313" key="1">
    <source>
        <dbReference type="EMBL" id="CPV36907.1"/>
    </source>
</evidence>
<dbReference type="EMBL" id="CSWP01000001">
    <property type="protein sequence ID" value="CPV36907.1"/>
    <property type="molecule type" value="Genomic_DNA"/>
</dbReference>
<organism evidence="1 2">
    <name type="scientific">Mycobacteroides abscessus</name>
    <dbReference type="NCBI Taxonomy" id="36809"/>
    <lineage>
        <taxon>Bacteria</taxon>
        <taxon>Bacillati</taxon>
        <taxon>Actinomycetota</taxon>
        <taxon>Actinomycetes</taxon>
        <taxon>Mycobacteriales</taxon>
        <taxon>Mycobacteriaceae</taxon>
        <taxon>Mycobacteroides</taxon>
    </lineage>
</organism>
<dbReference type="Proteomes" id="UP000045782">
    <property type="component" value="Unassembled WGS sequence"/>
</dbReference>
<dbReference type="NCBIfam" id="NF041247">
    <property type="entry name" value="UsfY"/>
    <property type="match status" value="1"/>
</dbReference>
<protein>
    <submittedName>
        <fullName evidence="1">UsfY protein</fullName>
    </submittedName>
</protein>
<dbReference type="AlphaFoldDB" id="A0A0U1B1Y4"/>
<dbReference type="InterPro" id="IPR049606">
    <property type="entry name" value="UsfY-like"/>
</dbReference>
<dbReference type="RefSeq" id="WP_005068255.1">
    <property type="nucleotide sequence ID" value="NZ_AP022621.1"/>
</dbReference>
<gene>
    <name evidence="1" type="ORF">ERS075579_00844</name>
</gene>